<dbReference type="Proteomes" id="UP000651452">
    <property type="component" value="Unassembled WGS sequence"/>
</dbReference>
<dbReference type="AlphaFoldDB" id="A0A8H7J5L1"/>
<dbReference type="InterPro" id="IPR017926">
    <property type="entry name" value="GATASE"/>
</dbReference>
<gene>
    <name evidence="2" type="ORF">EKO04_004844</name>
</gene>
<dbReference type="PANTHER" id="PTHR42695">
    <property type="entry name" value="GLUTAMINE AMIDOTRANSFERASE YLR126C-RELATED"/>
    <property type="match status" value="1"/>
</dbReference>
<reference evidence="2" key="1">
    <citation type="submission" date="2018-12" db="EMBL/GenBank/DDBJ databases">
        <authorList>
            <person name="Syme R.A."/>
            <person name="Farfan-Caceres L."/>
            <person name="Lichtenzveig J."/>
        </authorList>
    </citation>
    <scope>NUCLEOTIDE SEQUENCE</scope>
    <source>
        <strain evidence="2">Al4</strain>
    </source>
</reference>
<feature type="domain" description="Glutamine amidotransferase" evidence="1">
    <location>
        <begin position="27"/>
        <end position="126"/>
    </location>
</feature>
<protein>
    <recommendedName>
        <fullName evidence="1">Glutamine amidotransferase domain-containing protein</fullName>
    </recommendedName>
</protein>
<comment type="caution">
    <text evidence="2">The sequence shown here is derived from an EMBL/GenBank/DDBJ whole genome shotgun (WGS) entry which is preliminary data.</text>
</comment>
<dbReference type="InterPro" id="IPR044992">
    <property type="entry name" value="ChyE-like"/>
</dbReference>
<dbReference type="GO" id="GO:0005634">
    <property type="term" value="C:nucleus"/>
    <property type="evidence" value="ECO:0007669"/>
    <property type="project" value="TreeGrafter"/>
</dbReference>
<sequence length="171" mass="19042">MAKDIPWLLKMQDFLRTTAERSPTQKIVGICWGHQMINIAFGGVVGPMDRFEVGVTPVTLTSTGSSFFSPYLPSTEECKIHEFHEQEVKTPGKGFTALAENNQSLLNAANTILTFQGHPEMSGELSKLLLENTPQYMGVDATEKEALKIKIERPHNGIAIWKRIVQWAGEV</sequence>
<dbReference type="PANTHER" id="PTHR42695:SF5">
    <property type="entry name" value="GLUTAMINE AMIDOTRANSFERASE YLR126C-RELATED"/>
    <property type="match status" value="1"/>
</dbReference>
<proteinExistence type="predicted"/>
<dbReference type="EMBL" id="RZGK01000008">
    <property type="protein sequence ID" value="KAF9697040.1"/>
    <property type="molecule type" value="Genomic_DNA"/>
</dbReference>
<dbReference type="Gene3D" id="3.40.50.880">
    <property type="match status" value="1"/>
</dbReference>
<evidence type="ECO:0000313" key="2">
    <source>
        <dbReference type="EMBL" id="KAF9697040.1"/>
    </source>
</evidence>
<dbReference type="GO" id="GO:0005829">
    <property type="term" value="C:cytosol"/>
    <property type="evidence" value="ECO:0007669"/>
    <property type="project" value="TreeGrafter"/>
</dbReference>
<dbReference type="InterPro" id="IPR029062">
    <property type="entry name" value="Class_I_gatase-like"/>
</dbReference>
<reference evidence="2" key="2">
    <citation type="submission" date="2020-09" db="EMBL/GenBank/DDBJ databases">
        <title>Reference genome assembly for Australian Ascochyta lentis isolate Al4.</title>
        <authorList>
            <person name="Lee R.C."/>
            <person name="Farfan-Caceres L.M."/>
            <person name="Debler J.W."/>
            <person name="Williams A.H."/>
            <person name="Henares B.M."/>
        </authorList>
    </citation>
    <scope>NUCLEOTIDE SEQUENCE</scope>
    <source>
        <strain evidence="2">Al4</strain>
    </source>
</reference>
<dbReference type="OrthoDB" id="92161at2759"/>
<evidence type="ECO:0000313" key="3">
    <source>
        <dbReference type="Proteomes" id="UP000651452"/>
    </source>
</evidence>
<dbReference type="Pfam" id="PF00117">
    <property type="entry name" value="GATase"/>
    <property type="match status" value="1"/>
</dbReference>
<dbReference type="PROSITE" id="PS51273">
    <property type="entry name" value="GATASE_TYPE_1"/>
    <property type="match status" value="1"/>
</dbReference>
<evidence type="ECO:0000259" key="1">
    <source>
        <dbReference type="Pfam" id="PF00117"/>
    </source>
</evidence>
<name>A0A8H7J5L1_9PLEO</name>
<keyword evidence="3" id="KW-1185">Reference proteome</keyword>
<dbReference type="SUPFAM" id="SSF52317">
    <property type="entry name" value="Class I glutamine amidotransferase-like"/>
    <property type="match status" value="1"/>
</dbReference>
<organism evidence="2 3">
    <name type="scientific">Ascochyta lentis</name>
    <dbReference type="NCBI Taxonomy" id="205686"/>
    <lineage>
        <taxon>Eukaryota</taxon>
        <taxon>Fungi</taxon>
        <taxon>Dikarya</taxon>
        <taxon>Ascomycota</taxon>
        <taxon>Pezizomycotina</taxon>
        <taxon>Dothideomycetes</taxon>
        <taxon>Pleosporomycetidae</taxon>
        <taxon>Pleosporales</taxon>
        <taxon>Pleosporineae</taxon>
        <taxon>Didymellaceae</taxon>
        <taxon>Ascochyta</taxon>
    </lineage>
</organism>
<accession>A0A8H7J5L1</accession>